<sequence>MDIKKEIVQHFKDKVDEKVLEPIIDDLIMRQYLHDCMFFKMWHNYRENIYKLIEIKLNSMKQKNEKKLVLTRCFYSVCNDKDILEKICDNI</sequence>
<evidence type="ECO:0000313" key="1">
    <source>
        <dbReference type="EMBL" id="QHS95252.1"/>
    </source>
</evidence>
<reference evidence="1" key="1">
    <citation type="journal article" date="2020" name="Nature">
        <title>Giant virus diversity and host interactions through global metagenomics.</title>
        <authorList>
            <person name="Schulz F."/>
            <person name="Roux S."/>
            <person name="Paez-Espino D."/>
            <person name="Jungbluth S."/>
            <person name="Walsh D.A."/>
            <person name="Denef V.J."/>
            <person name="McMahon K.D."/>
            <person name="Konstantinidis K.T."/>
            <person name="Eloe-Fadrosh E.A."/>
            <person name="Kyrpides N.C."/>
            <person name="Woyke T."/>
        </authorList>
    </citation>
    <scope>NUCLEOTIDE SEQUENCE</scope>
    <source>
        <strain evidence="1">GVMAG-M-3300018428-35</strain>
    </source>
</reference>
<protein>
    <submittedName>
        <fullName evidence="1">Uncharacterized protein</fullName>
    </submittedName>
</protein>
<dbReference type="AlphaFoldDB" id="A0A6C0BTC1"/>
<organism evidence="1">
    <name type="scientific">viral metagenome</name>
    <dbReference type="NCBI Taxonomy" id="1070528"/>
    <lineage>
        <taxon>unclassified sequences</taxon>
        <taxon>metagenomes</taxon>
        <taxon>organismal metagenomes</taxon>
    </lineage>
</organism>
<dbReference type="EMBL" id="MN739246">
    <property type="protein sequence ID" value="QHS95252.1"/>
    <property type="molecule type" value="Genomic_DNA"/>
</dbReference>
<proteinExistence type="predicted"/>
<name>A0A6C0BTC1_9ZZZZ</name>
<accession>A0A6C0BTC1</accession>